<dbReference type="Gene3D" id="3.30.420.10">
    <property type="entry name" value="Ribonuclease H-like superfamily/Ribonuclease H"/>
    <property type="match status" value="1"/>
</dbReference>
<dbReference type="EC" id="3.1.26.4" evidence="6 14"/>
<evidence type="ECO:0000256" key="15">
    <source>
        <dbReference type="PROSITE-ProRule" id="PRU01319"/>
    </source>
</evidence>
<evidence type="ECO:0000256" key="13">
    <source>
        <dbReference type="ARBA" id="ARBA00023211"/>
    </source>
</evidence>
<keyword evidence="19" id="KW-1185">Reference proteome</keyword>
<dbReference type="SUPFAM" id="SSF53098">
    <property type="entry name" value="Ribonuclease H-like"/>
    <property type="match status" value="1"/>
</dbReference>
<protein>
    <recommendedName>
        <fullName evidence="7 14">Ribonuclease HII</fullName>
        <shortName evidence="14">RNase HII</shortName>
        <ecNumber evidence="6 14">3.1.26.4</ecNumber>
    </recommendedName>
</protein>
<comment type="cofactor">
    <cofactor evidence="2">
        <name>Mg(2+)</name>
        <dbReference type="ChEBI" id="CHEBI:18420"/>
    </cofactor>
</comment>
<evidence type="ECO:0000256" key="3">
    <source>
        <dbReference type="ARBA" id="ARBA00004065"/>
    </source>
</evidence>
<dbReference type="GO" id="GO:0004523">
    <property type="term" value="F:RNA-DNA hybrid ribonuclease activity"/>
    <property type="evidence" value="ECO:0007669"/>
    <property type="project" value="UniProtKB-EC"/>
</dbReference>
<gene>
    <name evidence="14" type="primary">rnhB</name>
    <name evidence="18" type="ORF">J1899_09580</name>
</gene>
<comment type="subcellular location">
    <subcellularLocation>
        <location evidence="4 14">Cytoplasm</location>
    </subcellularLocation>
</comment>
<keyword evidence="11 14" id="KW-0255">Endonuclease</keyword>
<accession>A0ABX8FGX5</accession>
<comment type="similarity">
    <text evidence="5 14 16">Belongs to the RNase HII family.</text>
</comment>
<keyword evidence="13 14" id="KW-0464">Manganese</keyword>
<dbReference type="RefSeq" id="WP_214478502.1">
    <property type="nucleotide sequence ID" value="NZ_CP071709.1"/>
</dbReference>
<comment type="cofactor">
    <cofactor evidence="14 15">
        <name>Mn(2+)</name>
        <dbReference type="ChEBI" id="CHEBI:29035"/>
    </cofactor>
    <cofactor evidence="14 15">
        <name>Mg(2+)</name>
        <dbReference type="ChEBI" id="CHEBI:18420"/>
    </cofactor>
    <text evidence="14 15">Manganese or magnesium. Binds 1 divalent metal ion per monomer in the absence of substrate. May bind a second metal ion after substrate binding.</text>
</comment>
<evidence type="ECO:0000256" key="4">
    <source>
        <dbReference type="ARBA" id="ARBA00004496"/>
    </source>
</evidence>
<evidence type="ECO:0000256" key="6">
    <source>
        <dbReference type="ARBA" id="ARBA00012180"/>
    </source>
</evidence>
<feature type="domain" description="RNase H type-2" evidence="17">
    <location>
        <begin position="71"/>
        <end position="258"/>
    </location>
</feature>
<evidence type="ECO:0000256" key="11">
    <source>
        <dbReference type="ARBA" id="ARBA00022759"/>
    </source>
</evidence>
<organism evidence="18 19">
    <name type="scientific">Cytobacillus gottheilii</name>
    <dbReference type="NCBI Taxonomy" id="859144"/>
    <lineage>
        <taxon>Bacteria</taxon>
        <taxon>Bacillati</taxon>
        <taxon>Bacillota</taxon>
        <taxon>Bacilli</taxon>
        <taxon>Bacillales</taxon>
        <taxon>Bacillaceae</taxon>
        <taxon>Cytobacillus</taxon>
    </lineage>
</organism>
<evidence type="ECO:0000256" key="2">
    <source>
        <dbReference type="ARBA" id="ARBA00001946"/>
    </source>
</evidence>
<evidence type="ECO:0000256" key="1">
    <source>
        <dbReference type="ARBA" id="ARBA00000077"/>
    </source>
</evidence>
<keyword evidence="12 14" id="KW-0378">Hydrolase</keyword>
<dbReference type="EMBL" id="CP071709">
    <property type="protein sequence ID" value="QVY63273.1"/>
    <property type="molecule type" value="Genomic_DNA"/>
</dbReference>
<dbReference type="HAMAP" id="MF_00052_B">
    <property type="entry name" value="RNase_HII_B"/>
    <property type="match status" value="1"/>
</dbReference>
<evidence type="ECO:0000256" key="5">
    <source>
        <dbReference type="ARBA" id="ARBA00007383"/>
    </source>
</evidence>
<dbReference type="InterPro" id="IPR036397">
    <property type="entry name" value="RNaseH_sf"/>
</dbReference>
<keyword evidence="9 14" id="KW-0540">Nuclease</keyword>
<dbReference type="InterPro" id="IPR001352">
    <property type="entry name" value="RNase_HII/HIII"/>
</dbReference>
<evidence type="ECO:0000256" key="7">
    <source>
        <dbReference type="ARBA" id="ARBA00019179"/>
    </source>
</evidence>
<evidence type="ECO:0000256" key="16">
    <source>
        <dbReference type="RuleBase" id="RU003515"/>
    </source>
</evidence>
<evidence type="ECO:0000256" key="14">
    <source>
        <dbReference type="HAMAP-Rule" id="MF_00052"/>
    </source>
</evidence>
<dbReference type="InterPro" id="IPR024567">
    <property type="entry name" value="RNase_HII/HIII_dom"/>
</dbReference>
<keyword evidence="8 14" id="KW-0963">Cytoplasm</keyword>
<evidence type="ECO:0000256" key="12">
    <source>
        <dbReference type="ARBA" id="ARBA00022801"/>
    </source>
</evidence>
<feature type="binding site" evidence="14 15">
    <location>
        <position position="169"/>
    </location>
    <ligand>
        <name>a divalent metal cation</name>
        <dbReference type="ChEBI" id="CHEBI:60240"/>
    </ligand>
</feature>
<sequence>MKQSIAEIKNRLINVQEENDPYLKQLSMDERKGVQSLISAWRKRRALEKKEHDKFKEMTFFEEKYHSQGYELIAGVDEVGRGPLAGPVVAAAVILPADFYLPGIDDSKKLNEQKRLSFFHAIMEQAEAVSIGVIEVEEIDRINIYEASKKAMITAVGTLKTQPDFLLIDAVKLNVPYPYEAIIKGDGRSISIAAASIVAKVTRDNMMKALDEQHPGYGFASNMGYGTKEHLQGIETHGVLHIHRKSFAPIKEYLAKSR</sequence>
<reference evidence="18 19" key="1">
    <citation type="submission" date="2021-03" db="EMBL/GenBank/DDBJ databases">
        <title>The first data on the complete genome of the tetrodotoxin-producing bacterium.</title>
        <authorList>
            <person name="Melnikova D.I."/>
            <person name="Nijland R."/>
            <person name="Magarlamov T.Y."/>
        </authorList>
    </citation>
    <scope>NUCLEOTIDE SEQUENCE [LARGE SCALE GENOMIC DNA]</scope>
    <source>
        <strain evidence="18 19">1839</strain>
    </source>
</reference>
<dbReference type="Proteomes" id="UP000679247">
    <property type="component" value="Chromosome"/>
</dbReference>
<evidence type="ECO:0000256" key="9">
    <source>
        <dbReference type="ARBA" id="ARBA00022722"/>
    </source>
</evidence>
<feature type="binding site" evidence="14 15">
    <location>
        <position position="77"/>
    </location>
    <ligand>
        <name>a divalent metal cation</name>
        <dbReference type="ChEBI" id="CHEBI:60240"/>
    </ligand>
</feature>
<evidence type="ECO:0000313" key="18">
    <source>
        <dbReference type="EMBL" id="QVY63273.1"/>
    </source>
</evidence>
<keyword evidence="10 14" id="KW-0479">Metal-binding</keyword>
<evidence type="ECO:0000313" key="19">
    <source>
        <dbReference type="Proteomes" id="UP000679247"/>
    </source>
</evidence>
<comment type="function">
    <text evidence="3 14 16">Endonuclease that specifically degrades the RNA of RNA-DNA hybrids.</text>
</comment>
<dbReference type="InterPro" id="IPR022898">
    <property type="entry name" value="RNase_HII"/>
</dbReference>
<evidence type="ECO:0000256" key="8">
    <source>
        <dbReference type="ARBA" id="ARBA00022490"/>
    </source>
</evidence>
<feature type="binding site" evidence="14 15">
    <location>
        <position position="78"/>
    </location>
    <ligand>
        <name>a divalent metal cation</name>
        <dbReference type="ChEBI" id="CHEBI:60240"/>
    </ligand>
</feature>
<evidence type="ECO:0000256" key="10">
    <source>
        <dbReference type="ARBA" id="ARBA00022723"/>
    </source>
</evidence>
<proteinExistence type="inferred from homology"/>
<comment type="catalytic activity">
    <reaction evidence="1 14 15 16">
        <text>Endonucleolytic cleavage to 5'-phosphomonoester.</text>
        <dbReference type="EC" id="3.1.26.4"/>
    </reaction>
</comment>
<dbReference type="PANTHER" id="PTHR10954:SF18">
    <property type="entry name" value="RIBONUCLEASE HII"/>
    <property type="match status" value="1"/>
</dbReference>
<dbReference type="NCBIfam" id="NF000595">
    <property type="entry name" value="PRK00015.1-3"/>
    <property type="match status" value="1"/>
</dbReference>
<evidence type="ECO:0000259" key="17">
    <source>
        <dbReference type="PROSITE" id="PS51975"/>
    </source>
</evidence>
<name>A0ABX8FGX5_9BACI</name>
<dbReference type="Pfam" id="PF01351">
    <property type="entry name" value="RNase_HII"/>
    <property type="match status" value="1"/>
</dbReference>
<dbReference type="CDD" id="cd07182">
    <property type="entry name" value="RNase_HII_bacteria_HII_like"/>
    <property type="match status" value="1"/>
</dbReference>
<dbReference type="NCBIfam" id="NF000594">
    <property type="entry name" value="PRK00015.1-1"/>
    <property type="match status" value="1"/>
</dbReference>
<dbReference type="PANTHER" id="PTHR10954">
    <property type="entry name" value="RIBONUCLEASE H2 SUBUNIT A"/>
    <property type="match status" value="1"/>
</dbReference>
<dbReference type="PROSITE" id="PS51975">
    <property type="entry name" value="RNASE_H_2"/>
    <property type="match status" value="1"/>
</dbReference>
<dbReference type="InterPro" id="IPR012337">
    <property type="entry name" value="RNaseH-like_sf"/>
</dbReference>